<accession>A0A928ZR51</accession>
<evidence type="ECO:0000313" key="4">
    <source>
        <dbReference type="Proteomes" id="UP000615026"/>
    </source>
</evidence>
<proteinExistence type="predicted"/>
<evidence type="ECO:0000313" key="3">
    <source>
        <dbReference type="EMBL" id="MBE9066955.1"/>
    </source>
</evidence>
<feature type="signal peptide" evidence="2">
    <location>
        <begin position="1"/>
        <end position="24"/>
    </location>
</feature>
<feature type="region of interest" description="Disordered" evidence="1">
    <location>
        <begin position="61"/>
        <end position="89"/>
    </location>
</feature>
<evidence type="ECO:0000256" key="1">
    <source>
        <dbReference type="SAM" id="MobiDB-lite"/>
    </source>
</evidence>
<dbReference type="Proteomes" id="UP000615026">
    <property type="component" value="Unassembled WGS sequence"/>
</dbReference>
<evidence type="ECO:0000256" key="2">
    <source>
        <dbReference type="SAM" id="SignalP"/>
    </source>
</evidence>
<feature type="compositionally biased region" description="Low complexity" evidence="1">
    <location>
        <begin position="121"/>
        <end position="133"/>
    </location>
</feature>
<sequence length="321" mass="34122">MKCPQCARWIQMGLAVLTSSLASAVNAATLEDYTEAPGIELRSTILTSSVQEMTAISAEKVPRVPESGDSFTTSPEIISKQLTTDSPLADSPLIADELSERAIPDSNNSLAVEARTRQHLSQRSVSQRSVSVSPTDNVNGTIPAEAIPRTIVLPPAVPDTTADTAPDTAPVSEEILVAQTMPDDALEPEASEPTRSNASSNLVQATGTATNLKIKPYFNANYNLSGGHDGFAGLEAFYPVIQSPGNNVGFLTGRLTLDVNGDVGGGLQAGYRALFSETTIWGVYSGFDIRETGDNTFGQLGLGAELLLSLIQILRCRRRRE</sequence>
<reference evidence="3" key="1">
    <citation type="submission" date="2020-10" db="EMBL/GenBank/DDBJ databases">
        <authorList>
            <person name="Castelo-Branco R."/>
            <person name="Eusebio N."/>
            <person name="Adriana R."/>
            <person name="Vieira A."/>
            <person name="Brugerolle De Fraissinette N."/>
            <person name="Rezende De Castro R."/>
            <person name="Schneider M.P."/>
            <person name="Vasconcelos V."/>
            <person name="Leao P.N."/>
        </authorList>
    </citation>
    <scope>NUCLEOTIDE SEQUENCE</scope>
    <source>
        <strain evidence="3">LEGE 11479</strain>
    </source>
</reference>
<dbReference type="EMBL" id="JADEXP010000068">
    <property type="protein sequence ID" value="MBE9066955.1"/>
    <property type="molecule type" value="Genomic_DNA"/>
</dbReference>
<protein>
    <recommendedName>
        <fullName evidence="5">Inverse autotransporter beta-domain domain-containing protein</fullName>
    </recommendedName>
</protein>
<keyword evidence="2" id="KW-0732">Signal</keyword>
<dbReference type="AlphaFoldDB" id="A0A928ZR51"/>
<keyword evidence="4" id="KW-1185">Reference proteome</keyword>
<organism evidence="3 4">
    <name type="scientific">Leptolyngbya cf. ectocarpi LEGE 11479</name>
    <dbReference type="NCBI Taxonomy" id="1828722"/>
    <lineage>
        <taxon>Bacteria</taxon>
        <taxon>Bacillati</taxon>
        <taxon>Cyanobacteriota</taxon>
        <taxon>Cyanophyceae</taxon>
        <taxon>Leptolyngbyales</taxon>
        <taxon>Leptolyngbyaceae</taxon>
        <taxon>Leptolyngbya group</taxon>
        <taxon>Leptolyngbya</taxon>
    </lineage>
</organism>
<comment type="caution">
    <text evidence="3">The sequence shown here is derived from an EMBL/GenBank/DDBJ whole genome shotgun (WGS) entry which is preliminary data.</text>
</comment>
<feature type="non-terminal residue" evidence="3">
    <location>
        <position position="321"/>
    </location>
</feature>
<feature type="chain" id="PRO_5036862938" description="Inverse autotransporter beta-domain domain-containing protein" evidence="2">
    <location>
        <begin position="25"/>
        <end position="321"/>
    </location>
</feature>
<dbReference type="Gene3D" id="2.40.160.160">
    <property type="entry name" value="Inverse autotransporter, beta-domain"/>
    <property type="match status" value="1"/>
</dbReference>
<feature type="compositionally biased region" description="Polar residues" evidence="1">
    <location>
        <begin position="69"/>
        <end position="86"/>
    </location>
</feature>
<dbReference type="InterPro" id="IPR038177">
    <property type="entry name" value="IAT_beta_sf"/>
</dbReference>
<gene>
    <name evidence="3" type="ORF">IQ260_09835</name>
</gene>
<dbReference type="RefSeq" id="WP_228015798.1">
    <property type="nucleotide sequence ID" value="NZ_JADEXP010000068.1"/>
</dbReference>
<evidence type="ECO:0008006" key="5">
    <source>
        <dbReference type="Google" id="ProtNLM"/>
    </source>
</evidence>
<feature type="region of interest" description="Disordered" evidence="1">
    <location>
        <begin position="116"/>
        <end position="142"/>
    </location>
</feature>
<name>A0A928ZR51_LEPEC</name>